<keyword evidence="6 10" id="KW-0479">Metal-binding</keyword>
<keyword evidence="8 10" id="KW-0460">Magnesium</keyword>
<dbReference type="InterPro" id="IPR041492">
    <property type="entry name" value="HAD_2"/>
</dbReference>
<dbReference type="Pfam" id="PF13419">
    <property type="entry name" value="HAD_2"/>
    <property type="match status" value="1"/>
</dbReference>
<evidence type="ECO:0000256" key="5">
    <source>
        <dbReference type="ARBA" id="ARBA00013078"/>
    </source>
</evidence>
<dbReference type="PANTHER" id="PTHR43434">
    <property type="entry name" value="PHOSPHOGLYCOLATE PHOSPHATASE"/>
    <property type="match status" value="1"/>
</dbReference>
<dbReference type="NCBIfam" id="NF009695">
    <property type="entry name" value="PRK13222.1-2"/>
    <property type="match status" value="1"/>
</dbReference>
<comment type="cofactor">
    <cofactor evidence="2 10">
        <name>Mg(2+)</name>
        <dbReference type="ChEBI" id="CHEBI:18420"/>
    </cofactor>
</comment>
<feature type="binding site" evidence="10">
    <location>
        <position position="9"/>
    </location>
    <ligand>
        <name>Mg(2+)</name>
        <dbReference type="ChEBI" id="CHEBI:18420"/>
    </ligand>
</feature>
<dbReference type="InterPro" id="IPR023198">
    <property type="entry name" value="PGP-like_dom2"/>
</dbReference>
<proteinExistence type="inferred from homology"/>
<dbReference type="InterPro" id="IPR050155">
    <property type="entry name" value="HAD-like_hydrolase_sf"/>
</dbReference>
<accession>A0ABZ2XJW3</accession>
<dbReference type="Gene3D" id="1.10.150.240">
    <property type="entry name" value="Putative phosphatase, domain 2"/>
    <property type="match status" value="1"/>
</dbReference>
<dbReference type="NCBIfam" id="TIGR01549">
    <property type="entry name" value="HAD-SF-IA-v1"/>
    <property type="match status" value="1"/>
</dbReference>
<dbReference type="CDD" id="cd16417">
    <property type="entry name" value="HAD_PGPase"/>
    <property type="match status" value="1"/>
</dbReference>
<dbReference type="NCBIfam" id="TIGR01509">
    <property type="entry name" value="HAD-SF-IA-v3"/>
    <property type="match status" value="1"/>
</dbReference>
<dbReference type="SFLD" id="SFLDG01129">
    <property type="entry name" value="C1.5:_HAD__Beta-PGM__Phosphata"/>
    <property type="match status" value="1"/>
</dbReference>
<dbReference type="Gene3D" id="3.40.50.1000">
    <property type="entry name" value="HAD superfamily/HAD-like"/>
    <property type="match status" value="1"/>
</dbReference>
<dbReference type="EMBL" id="CP151406">
    <property type="protein sequence ID" value="WZJ22468.1"/>
    <property type="molecule type" value="Genomic_DNA"/>
</dbReference>
<feature type="active site" description="Nucleophile" evidence="10">
    <location>
        <position position="9"/>
    </location>
</feature>
<evidence type="ECO:0000256" key="6">
    <source>
        <dbReference type="ARBA" id="ARBA00022723"/>
    </source>
</evidence>
<evidence type="ECO:0000313" key="12">
    <source>
        <dbReference type="Proteomes" id="UP001479520"/>
    </source>
</evidence>
<organism evidence="11 12">
    <name type="scientific">Azonexus hydrophilus</name>
    <dbReference type="NCBI Taxonomy" id="418702"/>
    <lineage>
        <taxon>Bacteria</taxon>
        <taxon>Pseudomonadati</taxon>
        <taxon>Pseudomonadota</taxon>
        <taxon>Betaproteobacteria</taxon>
        <taxon>Rhodocyclales</taxon>
        <taxon>Azonexaceae</taxon>
        <taxon>Azonexus</taxon>
    </lineage>
</organism>
<evidence type="ECO:0000313" key="11">
    <source>
        <dbReference type="EMBL" id="WZJ22468.1"/>
    </source>
</evidence>
<dbReference type="SFLD" id="SFLDS00003">
    <property type="entry name" value="Haloacid_Dehalogenase"/>
    <property type="match status" value="1"/>
</dbReference>
<gene>
    <name evidence="11" type="ORF">AADV58_04785</name>
</gene>
<dbReference type="SFLD" id="SFLDG01135">
    <property type="entry name" value="C1.5.6:_HAD__Beta-PGM__Phospha"/>
    <property type="match status" value="1"/>
</dbReference>
<dbReference type="SUPFAM" id="SSF56784">
    <property type="entry name" value="HAD-like"/>
    <property type="match status" value="1"/>
</dbReference>
<evidence type="ECO:0000256" key="3">
    <source>
        <dbReference type="ARBA" id="ARBA00004818"/>
    </source>
</evidence>
<name>A0ABZ2XJW3_9RHOO</name>
<reference evidence="11 12" key="1">
    <citation type="submission" date="2024-04" db="EMBL/GenBank/DDBJ databases">
        <title>Dissimilatory iodate-reducing microorganisms contribute to the enrichment of iodine in groundwater.</title>
        <authorList>
            <person name="Jiang Z."/>
        </authorList>
    </citation>
    <scope>NUCLEOTIDE SEQUENCE [LARGE SCALE GENOMIC DNA]</scope>
    <source>
        <strain evidence="11 12">NCP973</strain>
    </source>
</reference>
<dbReference type="InterPro" id="IPR037512">
    <property type="entry name" value="PGPase_prok"/>
</dbReference>
<feature type="binding site" evidence="10">
    <location>
        <position position="170"/>
    </location>
    <ligand>
        <name>Mg(2+)</name>
        <dbReference type="ChEBI" id="CHEBI:18420"/>
    </ligand>
</feature>
<comment type="function">
    <text evidence="10">Specifically catalyzes the dephosphorylation of 2-phosphoglycolate. Is involved in the dissimilation of the intracellular 2-phosphoglycolate formed during the DNA repair of 3'-phosphoglycolate ends, a major class of DNA lesions induced by oxidative stress.</text>
</comment>
<comment type="similarity">
    <text evidence="4 10">Belongs to the HAD-like hydrolase superfamily. CbbY/CbbZ/Gph/YieH family.</text>
</comment>
<evidence type="ECO:0000256" key="7">
    <source>
        <dbReference type="ARBA" id="ARBA00022801"/>
    </source>
</evidence>
<evidence type="ECO:0000256" key="2">
    <source>
        <dbReference type="ARBA" id="ARBA00001946"/>
    </source>
</evidence>
<feature type="binding site" evidence="10">
    <location>
        <position position="11"/>
    </location>
    <ligand>
        <name>Mg(2+)</name>
        <dbReference type="ChEBI" id="CHEBI:18420"/>
    </ligand>
</feature>
<evidence type="ECO:0000256" key="1">
    <source>
        <dbReference type="ARBA" id="ARBA00000830"/>
    </source>
</evidence>
<comment type="pathway">
    <text evidence="3 10">Organic acid metabolism; glycolate biosynthesis; glycolate from 2-phosphoglycolate: step 1/1.</text>
</comment>
<evidence type="ECO:0000256" key="4">
    <source>
        <dbReference type="ARBA" id="ARBA00006171"/>
    </source>
</evidence>
<evidence type="ECO:0000256" key="8">
    <source>
        <dbReference type="ARBA" id="ARBA00022842"/>
    </source>
</evidence>
<dbReference type="EC" id="3.1.3.18" evidence="5 10"/>
<dbReference type="HAMAP" id="MF_00495">
    <property type="entry name" value="GPH_hydrolase_bact"/>
    <property type="match status" value="1"/>
</dbReference>
<protein>
    <recommendedName>
        <fullName evidence="5 10">Phosphoglycolate phosphatase</fullName>
        <shortName evidence="10">PGP</shortName>
        <shortName evidence="10">PGPase</shortName>
        <ecNumber evidence="5 10">3.1.3.18</ecNumber>
    </recommendedName>
</protein>
<dbReference type="RefSeq" id="WP_341744203.1">
    <property type="nucleotide sequence ID" value="NZ_CP151406.1"/>
</dbReference>
<evidence type="ECO:0000256" key="9">
    <source>
        <dbReference type="ARBA" id="ARBA00023277"/>
    </source>
</evidence>
<dbReference type="InterPro" id="IPR036412">
    <property type="entry name" value="HAD-like_sf"/>
</dbReference>
<keyword evidence="9 10" id="KW-0119">Carbohydrate metabolism</keyword>
<dbReference type="InterPro" id="IPR023214">
    <property type="entry name" value="HAD_sf"/>
</dbReference>
<keyword evidence="12" id="KW-1185">Reference proteome</keyword>
<sequence length="220" mass="23616">MKFRSITFDLDGTLLDTVGDLAEACRLMLIDLDQAPRSETEIRHFVGRGMAVLVERCLTRESAPDAELMARGIAAFQRHYAAVNGHRTEFFPGVREGLAAWHATGLPLAVVTNKPAAFTEPLLERTGIAHYFQAVVSGDTTPHRKPHPAPLLHACAALGSVPADNLHIGDSKHDIETARNAGSAVYCVPYGYNEGEPVKAADCDALVADLGVALRLAHSA</sequence>
<dbReference type="NCBIfam" id="TIGR01449">
    <property type="entry name" value="PGP_bact"/>
    <property type="match status" value="1"/>
</dbReference>
<keyword evidence="7 10" id="KW-0378">Hydrolase</keyword>
<dbReference type="Proteomes" id="UP001479520">
    <property type="component" value="Chromosome"/>
</dbReference>
<dbReference type="PANTHER" id="PTHR43434:SF1">
    <property type="entry name" value="PHOSPHOGLYCOLATE PHOSPHATASE"/>
    <property type="match status" value="1"/>
</dbReference>
<evidence type="ECO:0000256" key="10">
    <source>
        <dbReference type="HAMAP-Rule" id="MF_00495"/>
    </source>
</evidence>
<dbReference type="InterPro" id="IPR006439">
    <property type="entry name" value="HAD-SF_hydro_IA"/>
</dbReference>
<comment type="catalytic activity">
    <reaction evidence="1 10">
        <text>2-phosphoglycolate + H2O = glycolate + phosphate</text>
        <dbReference type="Rhea" id="RHEA:14369"/>
        <dbReference type="ChEBI" id="CHEBI:15377"/>
        <dbReference type="ChEBI" id="CHEBI:29805"/>
        <dbReference type="ChEBI" id="CHEBI:43474"/>
        <dbReference type="ChEBI" id="CHEBI:58033"/>
        <dbReference type="EC" id="3.1.3.18"/>
    </reaction>
</comment>
<dbReference type="GO" id="GO:0008967">
    <property type="term" value="F:phosphoglycolate phosphatase activity"/>
    <property type="evidence" value="ECO:0007669"/>
    <property type="project" value="UniProtKB-EC"/>
</dbReference>